<dbReference type="RefSeq" id="WP_219040726.1">
    <property type="nucleotide sequence ID" value="NZ_JAHWDF010000012.1"/>
</dbReference>
<evidence type="ECO:0000313" key="6">
    <source>
        <dbReference type="Proteomes" id="UP000719267"/>
    </source>
</evidence>
<dbReference type="Pfam" id="PF14520">
    <property type="entry name" value="HHH_5"/>
    <property type="match status" value="1"/>
</dbReference>
<comment type="similarity">
    <text evidence="3">Belongs to the RuvA family.</text>
</comment>
<reference evidence="5 6" key="1">
    <citation type="submission" date="2021-07" db="EMBL/GenBank/DDBJ databases">
        <title>Mesonia aestuariivivens sp. nov., isolated from a tidal flat.</title>
        <authorList>
            <person name="Kim Y.-O."/>
            <person name="Yoon J.-H."/>
        </authorList>
    </citation>
    <scope>NUCLEOTIDE SEQUENCE [LARGE SCALE GENOMIC DNA]</scope>
    <source>
        <strain evidence="5 6">JHPTF-M18</strain>
    </source>
</reference>
<organism evidence="5 6">
    <name type="scientific">Mesonia aestuariivivens</name>
    <dbReference type="NCBI Taxonomy" id="2796128"/>
    <lineage>
        <taxon>Bacteria</taxon>
        <taxon>Pseudomonadati</taxon>
        <taxon>Bacteroidota</taxon>
        <taxon>Flavobacteriia</taxon>
        <taxon>Flavobacteriales</taxon>
        <taxon>Flavobacteriaceae</taxon>
        <taxon>Mesonia</taxon>
    </lineage>
</organism>
<comment type="function">
    <text evidence="3">The RuvA-RuvB-RuvC complex processes Holliday junction (HJ) DNA during genetic recombination and DNA repair, while the RuvA-RuvB complex plays an important role in the rescue of blocked DNA replication forks via replication fork reversal (RFR). RuvA specifically binds to HJ cruciform DNA, conferring on it an open structure. The RuvB hexamer acts as an ATP-dependent pump, pulling dsDNA into and through the RuvAB complex. HJ branch migration allows RuvC to scan DNA until it finds its consensus sequence, where it cleaves and resolves the cruciform DNA.</text>
</comment>
<evidence type="ECO:0000256" key="3">
    <source>
        <dbReference type="HAMAP-Rule" id="MF_00031"/>
    </source>
</evidence>
<dbReference type="Proteomes" id="UP000719267">
    <property type="component" value="Unassembled WGS sequence"/>
</dbReference>
<dbReference type="CDD" id="cd14332">
    <property type="entry name" value="UBA_RuvA_C"/>
    <property type="match status" value="1"/>
</dbReference>
<keyword evidence="5" id="KW-0378">Hydrolase</keyword>
<dbReference type="InterPro" id="IPR000085">
    <property type="entry name" value="RuvA"/>
</dbReference>
<dbReference type="InterPro" id="IPR011114">
    <property type="entry name" value="RuvA_C"/>
</dbReference>
<keyword evidence="3" id="KW-0238">DNA-binding</keyword>
<dbReference type="InterPro" id="IPR003583">
    <property type="entry name" value="Hlx-hairpin-Hlx_DNA-bd_motif"/>
</dbReference>
<dbReference type="HAMAP" id="MF_00031">
    <property type="entry name" value="DNA_HJ_migration_RuvA"/>
    <property type="match status" value="1"/>
</dbReference>
<accession>A0ABS6W4J4</accession>
<dbReference type="GO" id="GO:0003678">
    <property type="term" value="F:DNA helicase activity"/>
    <property type="evidence" value="ECO:0007669"/>
    <property type="project" value="UniProtKB-EC"/>
</dbReference>
<feature type="domain" description="Helix-hairpin-helix DNA-binding motif class 1" evidence="4">
    <location>
        <begin position="107"/>
        <end position="126"/>
    </location>
</feature>
<name>A0ABS6W4J4_9FLAO</name>
<evidence type="ECO:0000256" key="2">
    <source>
        <dbReference type="ARBA" id="ARBA00023204"/>
    </source>
</evidence>
<proteinExistence type="inferred from homology"/>
<comment type="caution">
    <text evidence="5">The sequence shown here is derived from an EMBL/GenBank/DDBJ whole genome shotgun (WGS) entry which is preliminary data.</text>
</comment>
<evidence type="ECO:0000259" key="4">
    <source>
        <dbReference type="SMART" id="SM00278"/>
    </source>
</evidence>
<dbReference type="SMART" id="SM00278">
    <property type="entry name" value="HhH1"/>
    <property type="match status" value="2"/>
</dbReference>
<comment type="subcellular location">
    <subcellularLocation>
        <location evidence="3">Cytoplasm</location>
    </subcellularLocation>
</comment>
<dbReference type="InterPro" id="IPR013849">
    <property type="entry name" value="DNA_helicase_Holl-junc_RuvA_I"/>
</dbReference>
<keyword evidence="1 3" id="KW-0227">DNA damage</keyword>
<feature type="domain" description="Helix-hairpin-helix DNA-binding motif class 1" evidence="4">
    <location>
        <begin position="72"/>
        <end position="91"/>
    </location>
</feature>
<keyword evidence="3" id="KW-0963">Cytoplasm</keyword>
<comment type="domain">
    <text evidence="3">Has three domains with a flexible linker between the domains II and III and assumes an 'L' shape. Domain III is highly mobile and contacts RuvB.</text>
</comment>
<comment type="caution">
    <text evidence="3">Lacks conserved residue(s) required for the propagation of feature annotation.</text>
</comment>
<evidence type="ECO:0000256" key="1">
    <source>
        <dbReference type="ARBA" id="ARBA00022763"/>
    </source>
</evidence>
<feature type="region of interest" description="Domain III" evidence="3">
    <location>
        <begin position="147"/>
        <end position="194"/>
    </location>
</feature>
<dbReference type="Pfam" id="PF01330">
    <property type="entry name" value="RuvA_N"/>
    <property type="match status" value="1"/>
</dbReference>
<gene>
    <name evidence="3 5" type="primary">ruvA</name>
    <name evidence="5" type="ORF">KW502_11620</name>
</gene>
<dbReference type="NCBIfam" id="TIGR00084">
    <property type="entry name" value="ruvA"/>
    <property type="match status" value="1"/>
</dbReference>
<dbReference type="Pfam" id="PF07499">
    <property type="entry name" value="RuvA_C"/>
    <property type="match status" value="1"/>
</dbReference>
<keyword evidence="2 3" id="KW-0234">DNA repair</keyword>
<dbReference type="GO" id="GO:0016787">
    <property type="term" value="F:hydrolase activity"/>
    <property type="evidence" value="ECO:0007669"/>
    <property type="project" value="UniProtKB-KW"/>
</dbReference>
<feature type="region of interest" description="Domain II" evidence="3">
    <location>
        <begin position="64"/>
        <end position="141"/>
    </location>
</feature>
<keyword evidence="3" id="KW-0233">DNA recombination</keyword>
<sequence length="194" mass="21447">MIAHLRGKLVEKNPTDITVECGGVGYFLNISLHTFSQIAAEESIFIYTYLQVREDAQILFGFMQKSEREIFKKLISVSGIGASTARTMLSSLTPGQVVEAITQEDVAVIQSVKGIGAKTAQRVIIDLKDKLSEFTEDVNEIITSSRNTYKDEALSALETLGYTRKQSEKVVTRIIKNDAEASVETIIKLALKNL</sequence>
<evidence type="ECO:0000313" key="5">
    <source>
        <dbReference type="EMBL" id="MBW2962447.1"/>
    </source>
</evidence>
<keyword evidence="6" id="KW-1185">Reference proteome</keyword>
<dbReference type="EMBL" id="JAHWDF010000012">
    <property type="protein sequence ID" value="MBW2962447.1"/>
    <property type="molecule type" value="Genomic_DNA"/>
</dbReference>
<comment type="subunit">
    <text evidence="3">Homotetramer. Forms an RuvA(8)-RuvB(12)-Holliday junction (HJ) complex. HJ DNA is sandwiched between 2 RuvA tetramers; dsDNA enters through RuvA and exits via RuvB. An RuvB hexamer assembles on each DNA strand where it exits the tetramer. Each RuvB hexamer is contacted by two RuvA subunits (via domain III) on 2 adjacent RuvB subunits; this complex drives branch migration. In the full resolvosome a probable DNA-RuvA(4)-RuvB(12)-RuvC(2) complex forms which resolves the HJ.</text>
</comment>
<protein>
    <recommendedName>
        <fullName evidence="3">Holliday junction branch migration complex subunit RuvA</fullName>
    </recommendedName>
</protein>